<sequence>MQHLASTKGERMPIPLIAAALIAIGTATGGGGMALGGMGAYDIVQATSRLKKAQRRYEQRRSESEAILAAANDKLRVLGEHQKQALDDVVGRMGDFLRRHERQVRESERLLVDGVDAAMSQVPGLGGLDVEAVAWISGVLGSAAAGAGTGAGVTAAASSLGVASTGAAISGLSGAAAESATLAFLGGGSIASGGGGMALGATALGFVTIGPALLVGGLVVKGQGTKALTQARESEAKIAVAIADLDETDARLAGVDARADELSDLLKTLSALAVKSQDLLESEPFDPKVHAARFQRAMTLVMAVRDVAATPVIDTQGELSDRSANLTVKYRRLSEEPGDA</sequence>
<protein>
    <submittedName>
        <fullName evidence="1">Uncharacterized protein</fullName>
    </submittedName>
</protein>
<proteinExistence type="predicted"/>
<dbReference type="STRING" id="47855.GA0070606_0887"/>
<evidence type="ECO:0000313" key="1">
    <source>
        <dbReference type="EMBL" id="SCL45925.1"/>
    </source>
</evidence>
<reference evidence="2" key="1">
    <citation type="submission" date="2016-06" db="EMBL/GenBank/DDBJ databases">
        <authorList>
            <person name="Varghese N."/>
            <person name="Submissions Spin"/>
        </authorList>
    </citation>
    <scope>NUCLEOTIDE SEQUENCE [LARGE SCALE GENOMIC DNA]</scope>
    <source>
        <strain evidence="2">DSM 43903</strain>
    </source>
</reference>
<evidence type="ECO:0000313" key="2">
    <source>
        <dbReference type="Proteomes" id="UP000199001"/>
    </source>
</evidence>
<accession>A0A1C6TVX9</accession>
<keyword evidence="2" id="KW-1185">Reference proteome</keyword>
<organism evidence="1 2">
    <name type="scientific">Micromonospora citrea</name>
    <dbReference type="NCBI Taxonomy" id="47855"/>
    <lineage>
        <taxon>Bacteria</taxon>
        <taxon>Bacillati</taxon>
        <taxon>Actinomycetota</taxon>
        <taxon>Actinomycetes</taxon>
        <taxon>Micromonosporales</taxon>
        <taxon>Micromonosporaceae</taxon>
        <taxon>Micromonospora</taxon>
    </lineage>
</organism>
<name>A0A1C6TVX9_9ACTN</name>
<dbReference type="EMBL" id="FMHZ01000002">
    <property type="protein sequence ID" value="SCL45925.1"/>
    <property type="molecule type" value="Genomic_DNA"/>
</dbReference>
<dbReference type="Proteomes" id="UP000199001">
    <property type="component" value="Unassembled WGS sequence"/>
</dbReference>
<dbReference type="AlphaFoldDB" id="A0A1C6TVX9"/>
<gene>
    <name evidence="1" type="ORF">GA0070606_0887</name>
</gene>